<dbReference type="Pfam" id="PF00378">
    <property type="entry name" value="ECH_1"/>
    <property type="match status" value="1"/>
</dbReference>
<evidence type="ECO:0000313" key="3">
    <source>
        <dbReference type="Proteomes" id="UP000583387"/>
    </source>
</evidence>
<dbReference type="GO" id="GO:0016853">
    <property type="term" value="F:isomerase activity"/>
    <property type="evidence" value="ECO:0007669"/>
    <property type="project" value="UniProtKB-KW"/>
</dbReference>
<dbReference type="SUPFAM" id="SSF52096">
    <property type="entry name" value="ClpP/crotonase"/>
    <property type="match status" value="1"/>
</dbReference>
<gene>
    <name evidence="2" type="primary">paaG_1</name>
    <name evidence="2" type="ORF">PSEWESI4_00434</name>
</gene>
<organism evidence="2 3">
    <name type="scientific">Zestomonas carbonaria</name>
    <dbReference type="NCBI Taxonomy" id="2762745"/>
    <lineage>
        <taxon>Bacteria</taxon>
        <taxon>Pseudomonadati</taxon>
        <taxon>Pseudomonadota</taxon>
        <taxon>Gammaproteobacteria</taxon>
        <taxon>Pseudomonadales</taxon>
        <taxon>Pseudomonadaceae</taxon>
        <taxon>Zestomonas</taxon>
    </lineage>
</organism>
<keyword evidence="3" id="KW-1185">Reference proteome</keyword>
<dbReference type="EMBL" id="CAJFCI010000016">
    <property type="protein sequence ID" value="CAD5106174.1"/>
    <property type="molecule type" value="Genomic_DNA"/>
</dbReference>
<comment type="similarity">
    <text evidence="1">Belongs to the enoyl-CoA hydratase/isomerase family.</text>
</comment>
<dbReference type="InterPro" id="IPR014748">
    <property type="entry name" value="Enoyl-CoA_hydra_C"/>
</dbReference>
<proteinExistence type="inferred from homology"/>
<dbReference type="Gene3D" id="3.90.226.10">
    <property type="entry name" value="2-enoyl-CoA Hydratase, Chain A, domain 1"/>
    <property type="match status" value="1"/>
</dbReference>
<dbReference type="RefSeq" id="WP_187669545.1">
    <property type="nucleotide sequence ID" value="NZ_CAJFCI010000016.1"/>
</dbReference>
<dbReference type="PANTHER" id="PTHR43459">
    <property type="entry name" value="ENOYL-COA HYDRATASE"/>
    <property type="match status" value="1"/>
</dbReference>
<dbReference type="InterPro" id="IPR029045">
    <property type="entry name" value="ClpP/crotonase-like_dom_sf"/>
</dbReference>
<evidence type="ECO:0000256" key="1">
    <source>
        <dbReference type="ARBA" id="ARBA00005254"/>
    </source>
</evidence>
<reference evidence="2 3" key="1">
    <citation type="submission" date="2020-08" db="EMBL/GenBank/DDBJ databases">
        <authorList>
            <person name="Criscuolo A."/>
        </authorList>
    </citation>
    <scope>NUCLEOTIDE SEQUENCE [LARGE SCALE GENOMIC DNA]</scope>
    <source>
        <strain evidence="2">CIP111764</strain>
    </source>
</reference>
<comment type="caution">
    <text evidence="2">The sequence shown here is derived from an EMBL/GenBank/DDBJ whole genome shotgun (WGS) entry which is preliminary data.</text>
</comment>
<protein>
    <submittedName>
        <fullName evidence="2">1,2-epoxyphenylacetyl-CoA isomerase</fullName>
        <ecNumber evidence="2">5.3.3.18</ecNumber>
    </submittedName>
</protein>
<evidence type="ECO:0000313" key="2">
    <source>
        <dbReference type="EMBL" id="CAD5106174.1"/>
    </source>
</evidence>
<dbReference type="Proteomes" id="UP000583387">
    <property type="component" value="Unassembled WGS sequence"/>
</dbReference>
<dbReference type="CDD" id="cd06558">
    <property type="entry name" value="crotonase-like"/>
    <property type="match status" value="1"/>
</dbReference>
<dbReference type="EC" id="5.3.3.18" evidence="2"/>
<dbReference type="PANTHER" id="PTHR43459:SF1">
    <property type="entry name" value="EG:BACN32G11.4 PROTEIN"/>
    <property type="match status" value="1"/>
</dbReference>
<dbReference type="InterPro" id="IPR001753">
    <property type="entry name" value="Enoyl-CoA_hydra/iso"/>
</dbReference>
<keyword evidence="2" id="KW-0413">Isomerase</keyword>
<sequence length="267" mass="29103">MIYQFISYDRDGPVAVITLNQPDQFNAFHECMHKEILQALDVACGDCSVRALLFTARGRLFSAGANLGGLMQTNAPGQTRGENVERIMHTLFNKVTAGLHEFPAPVVVALNGGVAGGAVGTALAGDVLVAARSAYFYLPFVPKLGLVPDLGATWFLQRALGRARALALTLTGERWSAEQAESWGMVHAVVGDEELPATAMKLAQQLARLPAHGVIEARRAFDEASRNDLRAQLAYEAHRQSELLDLPTFEEGTRAFFEKREPRFPGR</sequence>
<name>A0A7U7EJJ0_9GAMM</name>
<dbReference type="AlphaFoldDB" id="A0A7U7EJJ0"/>
<dbReference type="Gene3D" id="1.10.12.10">
    <property type="entry name" value="Lyase 2-enoyl-coa Hydratase, Chain A, domain 2"/>
    <property type="match status" value="1"/>
</dbReference>
<accession>A0A7U7EJJ0</accession>